<proteinExistence type="predicted"/>
<dbReference type="Gene3D" id="2.60.40.10">
    <property type="entry name" value="Immunoglobulins"/>
    <property type="match status" value="1"/>
</dbReference>
<evidence type="ECO:0000256" key="1">
    <source>
        <dbReference type="SAM" id="SignalP"/>
    </source>
</evidence>
<keyword evidence="3" id="KW-1185">Reference proteome</keyword>
<name>A0ABV1FPT4_9BACT</name>
<dbReference type="InterPro" id="IPR021615">
    <property type="entry name" value="Omp28"/>
</dbReference>
<gene>
    <name evidence="2" type="ORF">AAAT34_04855</name>
</gene>
<dbReference type="EMBL" id="JBBNFP010000012">
    <property type="protein sequence ID" value="MEQ2486385.1"/>
    <property type="molecule type" value="Genomic_DNA"/>
</dbReference>
<evidence type="ECO:0000313" key="3">
    <source>
        <dbReference type="Proteomes" id="UP001487296"/>
    </source>
</evidence>
<accession>A0ABV1FPT4</accession>
<dbReference type="InterPro" id="IPR013783">
    <property type="entry name" value="Ig-like_fold"/>
</dbReference>
<evidence type="ECO:0000313" key="2">
    <source>
        <dbReference type="EMBL" id="MEQ2486385.1"/>
    </source>
</evidence>
<dbReference type="RefSeq" id="WP_215759499.1">
    <property type="nucleotide sequence ID" value="NZ_JAHKBE010000013.1"/>
</dbReference>
<sequence length="635" mass="68975">MRKTLLSLFALVLTLGASAQKATPFSCHLDRSLEAAQQRVVTLAPKKVDLQDNQRLVGYYTTDELAQYGVGLANFGANDNCKAAIDLTPDMLEPYDGMKVVAIRFGLCYKLDKSRVFITPITNQGLGLDVVSENVPSTVKGWNTVTLSKPYVISKNQEFFVGFDFAQKAIKNGQSYTEECYPLSVVESGRTDMPLLMYANISEANGGQGEGWYNLGTGEGNLSIQLVVEGNFPDYNVIPSNFNLVSALVDTDVELSVDFFNNSKEAVSQLDYVVSVDGVATDEQHANLEKAVATGANGSFSAIVPGIAKVGKHNVTVEVTKVNGHDNLATNKVAKGVVAVAKTTYPSNVLIEEFTSEGCSNCPRVAEYLHTALSMADQGRVYAACHHSGYQTDWLTAKWDYLTGVAFGNSGGTFNPAMMFNRNEAWVEGNVNKAGLVGIPANAAVITATTRAAMAQPANAQLAIQVVPNADGSKATVTVSGVCNEAYDTDNSLLTFYLTEDSVKPHRQYGAKSSFRHMHVIRANNSTWGEQVQWEGNTFTTTFDVNIKDAWKKKDLKFIAFLNKHNESNYTDNKIENVIGVTYNDAVTGIHGVYNDAENATVVGYYTIDGMRLNAPQKGLNIVKMSDGRTVKVMK</sequence>
<comment type="caution">
    <text evidence="2">The sequence shown here is derived from an EMBL/GenBank/DDBJ whole genome shotgun (WGS) entry which is preliminary data.</text>
</comment>
<keyword evidence="1" id="KW-0732">Signal</keyword>
<reference evidence="2 3" key="1">
    <citation type="submission" date="2024-04" db="EMBL/GenBank/DDBJ databases">
        <title>Human intestinal bacterial collection.</title>
        <authorList>
            <person name="Pauvert C."/>
            <person name="Hitch T.C.A."/>
            <person name="Clavel T."/>
        </authorList>
    </citation>
    <scope>NUCLEOTIDE SEQUENCE [LARGE SCALE GENOMIC DNA]</scope>
    <source>
        <strain evidence="2 3">CLA-AA-H145</strain>
    </source>
</reference>
<protein>
    <submittedName>
        <fullName evidence="2">Omp28-related outer membrane protein</fullName>
    </submittedName>
</protein>
<dbReference type="Proteomes" id="UP001487296">
    <property type="component" value="Unassembled WGS sequence"/>
</dbReference>
<dbReference type="Pfam" id="PF11551">
    <property type="entry name" value="Omp28"/>
    <property type="match status" value="1"/>
</dbReference>
<feature type="signal peptide" evidence="1">
    <location>
        <begin position="1"/>
        <end position="19"/>
    </location>
</feature>
<feature type="chain" id="PRO_5046317824" evidence="1">
    <location>
        <begin position="20"/>
        <end position="635"/>
    </location>
</feature>
<organism evidence="2 3">
    <name type="scientific">Hallella faecis</name>
    <dbReference type="NCBI Taxonomy" id="2841596"/>
    <lineage>
        <taxon>Bacteria</taxon>
        <taxon>Pseudomonadati</taxon>
        <taxon>Bacteroidota</taxon>
        <taxon>Bacteroidia</taxon>
        <taxon>Bacteroidales</taxon>
        <taxon>Prevotellaceae</taxon>
        <taxon>Hallella</taxon>
    </lineage>
</organism>